<dbReference type="InterPro" id="IPR010730">
    <property type="entry name" value="HET"/>
</dbReference>
<keyword evidence="3" id="KW-1185">Reference proteome</keyword>
<dbReference type="OrthoDB" id="5362512at2759"/>
<proteinExistence type="predicted"/>
<sequence length="686" mass="78058">MLCSACSNIDFSPPYQYNRKHHACFEDVIDAAENGCELCKLIVVEEKHCNYPHRENRGYDDESLQIFYRLASRAGEQEFDSRRDSAPNLATIYFEQENKEAFERQEGTVLHLFFDLFTDDVSSPAKSGLIDGRPVEGQPDSDACFTLIEAWMNDCLLNHKGSCLTPSEAQLPTRVIDVGPPDGSDLPKVIASEGNYGIWVSLSHCWGNSTPFVLDSKNSLERMCGIPTADLPATFYDAIRVTRRLGFRFLWIDSLCILQDSEEDWISESCLMQRYYEEASLTIASESSFGDDQSFLHVQRSKDQNAVTIPVKLNSALMPPLSEESTRLGEVVHIRSEIRGFHDLAFLNGAALSRRGWTLQEEFFSPRSLHYAPDQLLWECRKGKRTEGLRSMLLTGTYYRGLDLKNDFLSGIENMVMNYRWYILVESYVPRRLSFPSDKFPALSALAHFVGKQTNFTYRAGIWLEDYYIGLLWFCEHLETRSDYYVAPSWSWASISTRHPFRGIVHPRRTASDFAKQKIQDKRAILVSCQVALKGADDFGTLLSGLITLRGIHVTSRTFTSLPTGQITFLRGDYRDPERGIHNEKTVLCYFDEPFPRQTLDLDYIIPSRSPISGSVLRGISFFYVATASYPEGNGWPKDEGNISYFLLLEPAESKGQFLRIGVAIMLVNTLIAMKAWWEVDEVTII</sequence>
<evidence type="ECO:0000259" key="1">
    <source>
        <dbReference type="Pfam" id="PF06985"/>
    </source>
</evidence>
<comment type="caution">
    <text evidence="2">The sequence shown here is derived from an EMBL/GenBank/DDBJ whole genome shotgun (WGS) entry which is preliminary data.</text>
</comment>
<reference evidence="2" key="1">
    <citation type="submission" date="2021-02" db="EMBL/GenBank/DDBJ databases">
        <title>Genome sequence Cadophora malorum strain M34.</title>
        <authorList>
            <person name="Stefanovic E."/>
            <person name="Vu D."/>
            <person name="Scully C."/>
            <person name="Dijksterhuis J."/>
            <person name="Roader J."/>
            <person name="Houbraken J."/>
        </authorList>
    </citation>
    <scope>NUCLEOTIDE SEQUENCE</scope>
    <source>
        <strain evidence="2">M34</strain>
    </source>
</reference>
<gene>
    <name evidence="2" type="ORF">IFR04_011604</name>
</gene>
<protein>
    <recommendedName>
        <fullName evidence="1">Heterokaryon incompatibility domain-containing protein</fullName>
    </recommendedName>
</protein>
<evidence type="ECO:0000313" key="3">
    <source>
        <dbReference type="Proteomes" id="UP000664132"/>
    </source>
</evidence>
<dbReference type="EMBL" id="JAFJYH010000229">
    <property type="protein sequence ID" value="KAG4415247.1"/>
    <property type="molecule type" value="Genomic_DNA"/>
</dbReference>
<evidence type="ECO:0000313" key="2">
    <source>
        <dbReference type="EMBL" id="KAG4415247.1"/>
    </source>
</evidence>
<dbReference type="Pfam" id="PF06985">
    <property type="entry name" value="HET"/>
    <property type="match status" value="1"/>
</dbReference>
<name>A0A8H7T9Z6_9HELO</name>
<dbReference type="Proteomes" id="UP000664132">
    <property type="component" value="Unassembled WGS sequence"/>
</dbReference>
<organism evidence="2 3">
    <name type="scientific">Cadophora malorum</name>
    <dbReference type="NCBI Taxonomy" id="108018"/>
    <lineage>
        <taxon>Eukaryota</taxon>
        <taxon>Fungi</taxon>
        <taxon>Dikarya</taxon>
        <taxon>Ascomycota</taxon>
        <taxon>Pezizomycotina</taxon>
        <taxon>Leotiomycetes</taxon>
        <taxon>Helotiales</taxon>
        <taxon>Ploettnerulaceae</taxon>
        <taxon>Cadophora</taxon>
    </lineage>
</organism>
<dbReference type="PANTHER" id="PTHR33112:SF16">
    <property type="entry name" value="HETEROKARYON INCOMPATIBILITY DOMAIN-CONTAINING PROTEIN"/>
    <property type="match status" value="1"/>
</dbReference>
<feature type="domain" description="Heterokaryon incompatibility" evidence="1">
    <location>
        <begin position="199"/>
        <end position="361"/>
    </location>
</feature>
<dbReference type="PANTHER" id="PTHR33112">
    <property type="entry name" value="DOMAIN PROTEIN, PUTATIVE-RELATED"/>
    <property type="match status" value="1"/>
</dbReference>
<dbReference type="AlphaFoldDB" id="A0A8H7T9Z6"/>
<accession>A0A8H7T9Z6</accession>